<sequence length="344" mass="38469">MTEGVNAAQERHRVVVLHHGSHGTFADFKYLAEYLKLSRGAPIVWEPTVNETFRTDDGVLPCGIRLKDDLMRMLGQLCALSTKEKFGAVRPYAKTVVEMSFVCHSMGGLIVREALPHLFDEIQRLDGHLQVKWKLFCCICTPHGGTSHMPSTLRRYVGRLIGRLYSTSYHDMFLQSNVLTEHLLSGKHLACLAAFERRLLISSINDILVPLPSSGFLLSPSERQLTGPAAQQAERDLCACSEEEMRTKIQRLTNLDPSNWPVDMFQAERRIAETLLQGAGAFDSIVVDLRPSTATAPREKASLAQYGACDKSHQALICMPPFESLHDTFGFVLRMVAEDLLERS</sequence>
<dbReference type="VEuPathDB" id="TriTrypDB:TvY486_1112740"/>
<dbReference type="PANTHER" id="PTHR12482:SF5">
    <property type="entry name" value="DUF676 DOMAIN-CONTAINING PROTEIN"/>
    <property type="match status" value="1"/>
</dbReference>
<name>G0UD79_TRYVY</name>
<evidence type="ECO:0000313" key="2">
    <source>
        <dbReference type="EMBL" id="CCC53790.1"/>
    </source>
</evidence>
<organism evidence="2">
    <name type="scientific">Trypanosoma vivax (strain Y486)</name>
    <dbReference type="NCBI Taxonomy" id="1055687"/>
    <lineage>
        <taxon>Eukaryota</taxon>
        <taxon>Discoba</taxon>
        <taxon>Euglenozoa</taxon>
        <taxon>Kinetoplastea</taxon>
        <taxon>Metakinetoplastina</taxon>
        <taxon>Trypanosomatida</taxon>
        <taxon>Trypanosomatidae</taxon>
        <taxon>Trypanosoma</taxon>
        <taxon>Duttonella</taxon>
    </lineage>
</organism>
<dbReference type="InterPro" id="IPR029058">
    <property type="entry name" value="AB_hydrolase_fold"/>
</dbReference>
<dbReference type="PANTHER" id="PTHR12482">
    <property type="entry name" value="LIPASE ROG1-RELATED-RELATED"/>
    <property type="match status" value="1"/>
</dbReference>
<proteinExistence type="predicted"/>
<feature type="domain" description="DUF676" evidence="1">
    <location>
        <begin position="10"/>
        <end position="213"/>
    </location>
</feature>
<protein>
    <recommendedName>
        <fullName evidence="1">DUF676 domain-containing protein</fullName>
    </recommendedName>
</protein>
<dbReference type="AlphaFoldDB" id="G0UD79"/>
<dbReference type="OMA" id="AMADLFC"/>
<dbReference type="Gene3D" id="3.40.50.1820">
    <property type="entry name" value="alpha/beta hydrolase"/>
    <property type="match status" value="1"/>
</dbReference>
<dbReference type="EMBL" id="HE573027">
    <property type="protein sequence ID" value="CCC53790.1"/>
    <property type="molecule type" value="Genomic_DNA"/>
</dbReference>
<dbReference type="Pfam" id="PF05057">
    <property type="entry name" value="DUF676"/>
    <property type="match status" value="1"/>
</dbReference>
<dbReference type="InterPro" id="IPR044294">
    <property type="entry name" value="Lipase-like"/>
</dbReference>
<dbReference type="InterPro" id="IPR007751">
    <property type="entry name" value="DUF676_lipase-like"/>
</dbReference>
<dbReference type="SUPFAM" id="SSF53474">
    <property type="entry name" value="alpha/beta-Hydrolases"/>
    <property type="match status" value="1"/>
</dbReference>
<gene>
    <name evidence="2" type="ORF">TVY486_1112740</name>
</gene>
<accession>G0UD79</accession>
<reference evidence="2" key="1">
    <citation type="journal article" date="2012" name="Proc. Natl. Acad. Sci. U.S.A.">
        <title>Antigenic diversity is generated by distinct evolutionary mechanisms in African trypanosome species.</title>
        <authorList>
            <person name="Jackson A.P."/>
            <person name="Berry A."/>
            <person name="Aslett M."/>
            <person name="Allison H.C."/>
            <person name="Burton P."/>
            <person name="Vavrova-Anderson J."/>
            <person name="Brown R."/>
            <person name="Browne H."/>
            <person name="Corton N."/>
            <person name="Hauser H."/>
            <person name="Gamble J."/>
            <person name="Gilderthorp R."/>
            <person name="Marcello L."/>
            <person name="McQuillan J."/>
            <person name="Otto T.D."/>
            <person name="Quail M.A."/>
            <person name="Sanders M.J."/>
            <person name="van Tonder A."/>
            <person name="Ginger M.L."/>
            <person name="Field M.C."/>
            <person name="Barry J.D."/>
            <person name="Hertz-Fowler C."/>
            <person name="Berriman M."/>
        </authorList>
    </citation>
    <scope>NUCLEOTIDE SEQUENCE</scope>
    <source>
        <strain evidence="2">Y486</strain>
    </source>
</reference>
<evidence type="ECO:0000259" key="1">
    <source>
        <dbReference type="Pfam" id="PF05057"/>
    </source>
</evidence>